<evidence type="ECO:0000313" key="2">
    <source>
        <dbReference type="Proteomes" id="UP001150238"/>
    </source>
</evidence>
<dbReference type="Proteomes" id="UP001150238">
    <property type="component" value="Unassembled WGS sequence"/>
</dbReference>
<reference evidence="1" key="1">
    <citation type="submission" date="2022-08" db="EMBL/GenBank/DDBJ databases">
        <authorList>
            <consortium name="DOE Joint Genome Institute"/>
            <person name="Min B."/>
            <person name="Riley R."/>
            <person name="Sierra-Patev S."/>
            <person name="Naranjo-Ortiz M."/>
            <person name="Looney B."/>
            <person name="Konkel Z."/>
            <person name="Slot J.C."/>
            <person name="Sakamoto Y."/>
            <person name="Steenwyk J.L."/>
            <person name="Rokas A."/>
            <person name="Carro J."/>
            <person name="Camarero S."/>
            <person name="Ferreira P."/>
            <person name="Molpeceres G."/>
            <person name="Ruiz-Duenas F.J."/>
            <person name="Serrano A."/>
            <person name="Henrissat B."/>
            <person name="Drula E."/>
            <person name="Hughes K.W."/>
            <person name="Mata J.L."/>
            <person name="Ishikawa N.K."/>
            <person name="Vargas-Isla R."/>
            <person name="Ushijima S."/>
            <person name="Smith C.A."/>
            <person name="Ahrendt S."/>
            <person name="Andreopoulos W."/>
            <person name="He G."/>
            <person name="Labutti K."/>
            <person name="Lipzen A."/>
            <person name="Ng V."/>
            <person name="Sandor L."/>
            <person name="Barry K."/>
            <person name="Martinez A.T."/>
            <person name="Xiao Y."/>
            <person name="Gibbons J.G."/>
            <person name="Terashima K."/>
            <person name="Hibbett D.S."/>
            <person name="Grigoriev I.V."/>
        </authorList>
    </citation>
    <scope>NUCLEOTIDE SEQUENCE</scope>
    <source>
        <strain evidence="1">Sp2 HRB7682 ss15</strain>
    </source>
</reference>
<sequence length="186" mass="21231">MASDCNKVTTDKFHVENLYPYLCRDFDTLQAARKADRRSEVELWQPFDDFLRMVFRRMEVQHDMTNIGKSIYLILDTPSDTLCTRMGGQVDLASFYPTDLDAFPNSPAKIDGAAFVALEQRIPSSPIPQYLRRSYLTSPVKYKQEENGKIPVGHLQTVNRSEEMINVSVSIHCESGKVDLVLSTYI</sequence>
<protein>
    <submittedName>
        <fullName evidence="1">Uncharacterized protein</fullName>
    </submittedName>
</protein>
<accession>A0A9W9B0Y3</accession>
<evidence type="ECO:0000313" key="1">
    <source>
        <dbReference type="EMBL" id="KAJ4493874.1"/>
    </source>
</evidence>
<reference evidence="1" key="2">
    <citation type="journal article" date="2023" name="Proc. Natl. Acad. Sci. U.S.A.">
        <title>A global phylogenomic analysis of the shiitake genus Lentinula.</title>
        <authorList>
            <person name="Sierra-Patev S."/>
            <person name="Min B."/>
            <person name="Naranjo-Ortiz M."/>
            <person name="Looney B."/>
            <person name="Konkel Z."/>
            <person name="Slot J.C."/>
            <person name="Sakamoto Y."/>
            <person name="Steenwyk J.L."/>
            <person name="Rokas A."/>
            <person name="Carro J."/>
            <person name="Camarero S."/>
            <person name="Ferreira P."/>
            <person name="Molpeceres G."/>
            <person name="Ruiz-Duenas F.J."/>
            <person name="Serrano A."/>
            <person name="Henrissat B."/>
            <person name="Drula E."/>
            <person name="Hughes K.W."/>
            <person name="Mata J.L."/>
            <person name="Ishikawa N.K."/>
            <person name="Vargas-Isla R."/>
            <person name="Ushijima S."/>
            <person name="Smith C.A."/>
            <person name="Donoghue J."/>
            <person name="Ahrendt S."/>
            <person name="Andreopoulos W."/>
            <person name="He G."/>
            <person name="LaButti K."/>
            <person name="Lipzen A."/>
            <person name="Ng V."/>
            <person name="Riley R."/>
            <person name="Sandor L."/>
            <person name="Barry K."/>
            <person name="Martinez A.T."/>
            <person name="Xiao Y."/>
            <person name="Gibbons J.G."/>
            <person name="Terashima K."/>
            <person name="Grigoriev I.V."/>
            <person name="Hibbett D."/>
        </authorList>
    </citation>
    <scope>NUCLEOTIDE SEQUENCE</scope>
    <source>
        <strain evidence="1">Sp2 HRB7682 ss15</strain>
    </source>
</reference>
<name>A0A9W9B0Y3_9AGAR</name>
<proteinExistence type="predicted"/>
<gene>
    <name evidence="1" type="ORF">C8J55DRAFT_555273</name>
</gene>
<dbReference type="EMBL" id="JANVFS010000003">
    <property type="protein sequence ID" value="KAJ4493874.1"/>
    <property type="molecule type" value="Genomic_DNA"/>
</dbReference>
<dbReference type="AlphaFoldDB" id="A0A9W9B0Y3"/>
<comment type="caution">
    <text evidence="1">The sequence shown here is derived from an EMBL/GenBank/DDBJ whole genome shotgun (WGS) entry which is preliminary data.</text>
</comment>
<organism evidence="1 2">
    <name type="scientific">Lentinula lateritia</name>
    <dbReference type="NCBI Taxonomy" id="40482"/>
    <lineage>
        <taxon>Eukaryota</taxon>
        <taxon>Fungi</taxon>
        <taxon>Dikarya</taxon>
        <taxon>Basidiomycota</taxon>
        <taxon>Agaricomycotina</taxon>
        <taxon>Agaricomycetes</taxon>
        <taxon>Agaricomycetidae</taxon>
        <taxon>Agaricales</taxon>
        <taxon>Marasmiineae</taxon>
        <taxon>Omphalotaceae</taxon>
        <taxon>Lentinula</taxon>
    </lineage>
</organism>